<sequence>MAINSGEDDSSIPEDGGRSSSSSAGFLAGQPPLPPGHTEWPTEKSTAGDPADEKVPSLRLLLAACQDQVNLVNEKIKLFEKQKSEEFGLEHYPRKTQEYERKLSECERTMAELRPRFDQLHADTRRVEIKVDTLTSRIESLKKRAPKPQEPDPSES</sequence>
<feature type="compositionally biased region" description="Basic and acidic residues" evidence="1">
    <location>
        <begin position="139"/>
        <end position="150"/>
    </location>
</feature>
<reference evidence="2 3" key="1">
    <citation type="submission" date="2022-12" db="EMBL/GenBank/DDBJ databases">
        <title>Chromosome-scale assembly of the Ensete ventricosum genome.</title>
        <authorList>
            <person name="Dussert Y."/>
            <person name="Stocks J."/>
            <person name="Wendawek A."/>
            <person name="Woldeyes F."/>
            <person name="Nichols R.A."/>
            <person name="Borrell J.S."/>
        </authorList>
    </citation>
    <scope>NUCLEOTIDE SEQUENCE [LARGE SCALE GENOMIC DNA]</scope>
    <source>
        <strain evidence="3">cv. Maze</strain>
        <tissue evidence="2">Seeds</tissue>
    </source>
</reference>
<organism evidence="2 3">
    <name type="scientific">Ensete ventricosum</name>
    <name type="common">Abyssinian banana</name>
    <name type="synonym">Musa ensete</name>
    <dbReference type="NCBI Taxonomy" id="4639"/>
    <lineage>
        <taxon>Eukaryota</taxon>
        <taxon>Viridiplantae</taxon>
        <taxon>Streptophyta</taxon>
        <taxon>Embryophyta</taxon>
        <taxon>Tracheophyta</taxon>
        <taxon>Spermatophyta</taxon>
        <taxon>Magnoliopsida</taxon>
        <taxon>Liliopsida</taxon>
        <taxon>Zingiberales</taxon>
        <taxon>Musaceae</taxon>
        <taxon>Ensete</taxon>
    </lineage>
</organism>
<feature type="region of interest" description="Disordered" evidence="1">
    <location>
        <begin position="1"/>
        <end position="53"/>
    </location>
</feature>
<dbReference type="AlphaFoldDB" id="A0AAV8RPU8"/>
<dbReference type="Proteomes" id="UP001222027">
    <property type="component" value="Unassembled WGS sequence"/>
</dbReference>
<feature type="compositionally biased region" description="Acidic residues" evidence="1">
    <location>
        <begin position="1"/>
        <end position="12"/>
    </location>
</feature>
<comment type="caution">
    <text evidence="2">The sequence shown here is derived from an EMBL/GenBank/DDBJ whole genome shotgun (WGS) entry which is preliminary data.</text>
</comment>
<dbReference type="SUPFAM" id="SSF57997">
    <property type="entry name" value="Tropomyosin"/>
    <property type="match status" value="1"/>
</dbReference>
<protein>
    <submittedName>
        <fullName evidence="2">Uncharacterized protein</fullName>
    </submittedName>
</protein>
<proteinExistence type="predicted"/>
<dbReference type="EMBL" id="JAQQAF010000002">
    <property type="protein sequence ID" value="KAJ8505643.1"/>
    <property type="molecule type" value="Genomic_DNA"/>
</dbReference>
<feature type="region of interest" description="Disordered" evidence="1">
    <location>
        <begin position="137"/>
        <end position="156"/>
    </location>
</feature>
<accession>A0AAV8RPU8</accession>
<evidence type="ECO:0000313" key="2">
    <source>
        <dbReference type="EMBL" id="KAJ8505643.1"/>
    </source>
</evidence>
<evidence type="ECO:0000256" key="1">
    <source>
        <dbReference type="SAM" id="MobiDB-lite"/>
    </source>
</evidence>
<evidence type="ECO:0000313" key="3">
    <source>
        <dbReference type="Proteomes" id="UP001222027"/>
    </source>
</evidence>
<name>A0AAV8RPU8_ENSVE</name>
<gene>
    <name evidence="2" type="ORF">OPV22_006529</name>
</gene>
<keyword evidence="3" id="KW-1185">Reference proteome</keyword>